<gene>
    <name evidence="1" type="ORF">B5J93_09580</name>
    <name evidence="2" type="ORF">NCTC11012_00252</name>
</gene>
<dbReference type="EMBL" id="MXAP01000097">
    <property type="protein sequence ID" value="OPH36299.1"/>
    <property type="molecule type" value="Genomic_DNA"/>
</dbReference>
<reference evidence="1 3" key="1">
    <citation type="submission" date="2017-03" db="EMBL/GenBank/DDBJ databases">
        <title>Draft genome sequence of Moraxella equi CCUG 4950T type strain.</title>
        <authorList>
            <person name="Salva-Serra F."/>
            <person name="Engstrom-Jakobsson H."/>
            <person name="Thorell K."/>
            <person name="Jaen-Luchoro D."/>
            <person name="Gonzales-Siles L."/>
            <person name="Karlsson R."/>
            <person name="Yazdan S."/>
            <person name="Boulund F."/>
            <person name="Johnning A."/>
            <person name="Engstrand L."/>
            <person name="Kristiansson E."/>
            <person name="Moore E."/>
        </authorList>
    </citation>
    <scope>NUCLEOTIDE SEQUENCE [LARGE SCALE GENOMIC DNA]</scope>
    <source>
        <strain evidence="1 3">CCUG 4950</strain>
    </source>
</reference>
<dbReference type="Pfam" id="PF23840">
    <property type="entry name" value="Phage_tail_terminator"/>
    <property type="match status" value="1"/>
</dbReference>
<sequence>MINYFEVEPVLVAHLTDNVEGLLAVDTPFDIDDMLDNSNTTPSVSVIYYGDRMGEISAKGALNVQYQQWLIVLKLTDPMAQGGNTNSLRELANPFILQILKCMQGFDPKLAKFKHFKRVDCPVNVGSSSGFGYFPFLFEIQMFV</sequence>
<reference evidence="2 4" key="2">
    <citation type="submission" date="2018-06" db="EMBL/GenBank/DDBJ databases">
        <authorList>
            <consortium name="Pathogen Informatics"/>
            <person name="Doyle S."/>
        </authorList>
    </citation>
    <scope>NUCLEOTIDE SEQUENCE [LARGE SCALE GENOMIC DNA]</scope>
    <source>
        <strain evidence="2 4">NCTC11012</strain>
    </source>
</reference>
<evidence type="ECO:0000313" key="2">
    <source>
        <dbReference type="EMBL" id="STZ02029.1"/>
    </source>
</evidence>
<dbReference type="InterPro" id="IPR056912">
    <property type="entry name" value="Phage_JBD30_tail_term-like"/>
</dbReference>
<keyword evidence="3" id="KW-1185">Reference proteome</keyword>
<name>A0A378QMA8_9GAMM</name>
<dbReference type="Proteomes" id="UP000190777">
    <property type="component" value="Unassembled WGS sequence"/>
</dbReference>
<evidence type="ECO:0000313" key="1">
    <source>
        <dbReference type="EMBL" id="OPH36299.1"/>
    </source>
</evidence>
<proteinExistence type="predicted"/>
<evidence type="ECO:0000313" key="3">
    <source>
        <dbReference type="Proteomes" id="UP000190777"/>
    </source>
</evidence>
<dbReference type="EMBL" id="UGQF01000001">
    <property type="protein sequence ID" value="STZ02029.1"/>
    <property type="molecule type" value="Genomic_DNA"/>
</dbReference>
<dbReference type="Proteomes" id="UP000254618">
    <property type="component" value="Unassembled WGS sequence"/>
</dbReference>
<accession>A0A378QMA8</accession>
<protein>
    <submittedName>
        <fullName evidence="2">Uncharacterized protein</fullName>
    </submittedName>
</protein>
<evidence type="ECO:0000313" key="4">
    <source>
        <dbReference type="Proteomes" id="UP000254618"/>
    </source>
</evidence>
<organism evidence="2 4">
    <name type="scientific">Moraxella equi</name>
    <dbReference type="NCBI Taxonomy" id="60442"/>
    <lineage>
        <taxon>Bacteria</taxon>
        <taxon>Pseudomonadati</taxon>
        <taxon>Pseudomonadota</taxon>
        <taxon>Gammaproteobacteria</taxon>
        <taxon>Moraxellales</taxon>
        <taxon>Moraxellaceae</taxon>
        <taxon>Moraxella</taxon>
    </lineage>
</organism>
<dbReference type="RefSeq" id="WP_079326189.1">
    <property type="nucleotide sequence ID" value="NZ_MXAP01000097.1"/>
</dbReference>
<dbReference type="AlphaFoldDB" id="A0A378QMA8"/>